<dbReference type="AlphaFoldDB" id="A0AAQ4PF84"/>
<feature type="domain" description="RZZ complex subunit KNTC1/ROD C-terminal" evidence="1">
    <location>
        <begin position="568"/>
        <end position="880"/>
    </location>
</feature>
<dbReference type="InterPro" id="IPR055403">
    <property type="entry name" value="ARM_KNTC1_1st"/>
</dbReference>
<dbReference type="GO" id="GO:0000070">
    <property type="term" value="P:mitotic sister chromatid segregation"/>
    <property type="evidence" value="ECO:0007669"/>
    <property type="project" value="TreeGrafter"/>
</dbReference>
<dbReference type="GeneTree" id="ENSGT00390000007883"/>
<evidence type="ECO:0000313" key="5">
    <source>
        <dbReference type="Proteomes" id="UP000007635"/>
    </source>
</evidence>
<evidence type="ECO:0000259" key="2">
    <source>
        <dbReference type="Pfam" id="PF24506"/>
    </source>
</evidence>
<dbReference type="GO" id="GO:1990423">
    <property type="term" value="C:RZZ complex"/>
    <property type="evidence" value="ECO:0007669"/>
    <property type="project" value="TreeGrafter"/>
</dbReference>
<sequence>MATWSDVELLTNEDTNTVRLGGVSKEENGSGLYQVDTLVKISTASETDPRLSSSSGSNWNIVVADKTVILFDQSYQAILLLLHFETNVDAIDVCMEGQFLVVCERNGNLNLVYVPTRKILLTTMVVVENLLYILDTEDALSLWDLHFLVMIHCWQDLSIHDFELTTECGSASMVSYVSVLSRVLSCKYTEERASIKQGRKCKCMCMCYSQDKGSMKMITLTKQDKSQPVSAVVVRCFTEALPENRLSRLLHKHMFEEAEKFAITFELDLELVYKVKLDFVLEQLASASVGGYGQDVWSELVEEAKTNLMKITDEQYVVEYCLKAPWPTFETAEKILSHAATRYSSLQIQEALARLATFCSLHGPDNFNGIAWIEFLNSSDNLGEILTYLREGDMKGAQLIWLRYESKLEAVLGAIPEDLPSQDLCPWLRAVFVPFVRRVLPAGQKILARWLEQRTRNLELTEKAAWPQNGLDMAVVGLPSLWTWLKSDDNYDAEEVENLKSLVSNLRRLLDLQQKYDCRLSLSVFEKGSVRSVAFFMLDKVPAPELIATTVESSVLPYAEEHEIPLDELLLQYIKDLLERCSSQTTTLFTEWEAKAVAVQACMTDTDVQLQSLFLLTYSKLLVLIVFFSALTTMRGLNASGPRLTFCHRTRALLCLVRLADSKAFMFLYFVLPCRCYLRCYIFVSQLEALNIPYTVQSFLSSPKEGLVKGLWKNHSHEPQAVRLVADLCLEYRVYDPQLWNSLLQKLLGFNLIGHLQKVLEAVVAVPALWEVKSNLSHANINVLLSSRLIQTSCHTFFFPRCPFLLNLDLVGIANRFAQFNLPAFALGTLLLIPCANKKAQQIHGFLSVCNPVAVLEQVEELMNTGELAGVPSQVRETVLTFVSQSGQHQKLLKTKHFKHLKQLIVSSGRLNQVKELVEYLISQNW</sequence>
<dbReference type="GO" id="GO:0031267">
    <property type="term" value="F:small GTPase binding"/>
    <property type="evidence" value="ECO:0007669"/>
    <property type="project" value="TreeGrafter"/>
</dbReference>
<dbReference type="InterPro" id="IPR052802">
    <property type="entry name" value="KNTC1"/>
</dbReference>
<dbReference type="GO" id="GO:0005737">
    <property type="term" value="C:cytoplasm"/>
    <property type="evidence" value="ECO:0007669"/>
    <property type="project" value="TreeGrafter"/>
</dbReference>
<dbReference type="Pfam" id="PF24506">
    <property type="entry name" value="KNTC1_N"/>
    <property type="match status" value="1"/>
</dbReference>
<organism evidence="4 5">
    <name type="scientific">Gasterosteus aculeatus aculeatus</name>
    <name type="common">three-spined stickleback</name>
    <dbReference type="NCBI Taxonomy" id="481459"/>
    <lineage>
        <taxon>Eukaryota</taxon>
        <taxon>Metazoa</taxon>
        <taxon>Chordata</taxon>
        <taxon>Craniata</taxon>
        <taxon>Vertebrata</taxon>
        <taxon>Euteleostomi</taxon>
        <taxon>Actinopterygii</taxon>
        <taxon>Neopterygii</taxon>
        <taxon>Teleostei</taxon>
        <taxon>Neoteleostei</taxon>
        <taxon>Acanthomorphata</taxon>
        <taxon>Eupercaria</taxon>
        <taxon>Perciformes</taxon>
        <taxon>Cottioidei</taxon>
        <taxon>Gasterosteales</taxon>
        <taxon>Gasterosteidae</taxon>
        <taxon>Gasterosteus</taxon>
    </lineage>
</organism>
<protein>
    <submittedName>
        <fullName evidence="4">Kinetochore associated 1</fullName>
    </submittedName>
</protein>
<reference evidence="4" key="3">
    <citation type="submission" date="2025-09" db="UniProtKB">
        <authorList>
            <consortium name="Ensembl"/>
        </authorList>
    </citation>
    <scope>IDENTIFICATION</scope>
</reference>
<dbReference type="InterPro" id="IPR055402">
    <property type="entry name" value="KNTC1_N"/>
</dbReference>
<dbReference type="PANTHER" id="PTHR15688:SF1">
    <property type="entry name" value="KINETOCHORE-ASSOCIATED PROTEIN 1"/>
    <property type="match status" value="1"/>
</dbReference>
<feature type="domain" description="KNTC1 first ARM-repeats" evidence="3">
    <location>
        <begin position="248"/>
        <end position="471"/>
    </location>
</feature>
<dbReference type="InterPro" id="IPR019527">
    <property type="entry name" value="RZZ-complex_KNTC1/ROD_C"/>
</dbReference>
<evidence type="ECO:0000313" key="4">
    <source>
        <dbReference type="Ensembl" id="ENSGACP00000037569.1"/>
    </source>
</evidence>
<accession>A0AAQ4PF84</accession>
<evidence type="ECO:0000259" key="1">
    <source>
        <dbReference type="Pfam" id="PF10493"/>
    </source>
</evidence>
<evidence type="ECO:0000259" key="3">
    <source>
        <dbReference type="Pfam" id="PF24520"/>
    </source>
</evidence>
<dbReference type="Ensembl" id="ENSGACT00000036787.1">
    <property type="protein sequence ID" value="ENSGACP00000037569.1"/>
    <property type="gene ID" value="ENSGACG00000008197.3"/>
</dbReference>
<dbReference type="GO" id="GO:1903394">
    <property type="term" value="P:protein localization to kinetochore involved in kinetochore assembly"/>
    <property type="evidence" value="ECO:0007669"/>
    <property type="project" value="TreeGrafter"/>
</dbReference>
<name>A0AAQ4PF84_GASAC</name>
<dbReference type="GO" id="GO:0005828">
    <property type="term" value="C:kinetochore microtubule"/>
    <property type="evidence" value="ECO:0007669"/>
    <property type="project" value="TreeGrafter"/>
</dbReference>
<proteinExistence type="predicted"/>
<dbReference type="Proteomes" id="UP000007635">
    <property type="component" value="Chromosome XIII"/>
</dbReference>
<reference evidence="4" key="2">
    <citation type="submission" date="2025-08" db="UniProtKB">
        <authorList>
            <consortium name="Ensembl"/>
        </authorList>
    </citation>
    <scope>IDENTIFICATION</scope>
</reference>
<dbReference type="PANTHER" id="PTHR15688">
    <property type="entry name" value="KINETOCHORE-ASSOCIATED PROTEIN 1"/>
    <property type="match status" value="1"/>
</dbReference>
<dbReference type="Pfam" id="PF10493">
    <property type="entry name" value="Rod_C"/>
    <property type="match status" value="1"/>
</dbReference>
<keyword evidence="5" id="KW-1185">Reference proteome</keyword>
<dbReference type="GO" id="GO:0007094">
    <property type="term" value="P:mitotic spindle assembly checkpoint signaling"/>
    <property type="evidence" value="ECO:0007669"/>
    <property type="project" value="TreeGrafter"/>
</dbReference>
<feature type="domain" description="KNTC1 N-terminal" evidence="2">
    <location>
        <begin position="24"/>
        <end position="125"/>
    </location>
</feature>
<dbReference type="Pfam" id="PF24520">
    <property type="entry name" value="ARM_KNTC1_1st"/>
    <property type="match status" value="1"/>
</dbReference>
<reference evidence="4 5" key="1">
    <citation type="journal article" date="2021" name="G3 (Bethesda)">
        <title>Improved contiguity of the threespine stickleback genome using long-read sequencing.</title>
        <authorList>
            <person name="Nath S."/>
            <person name="Shaw D.E."/>
            <person name="White M.A."/>
        </authorList>
    </citation>
    <scope>NUCLEOTIDE SEQUENCE [LARGE SCALE GENOMIC DNA]</scope>
    <source>
        <strain evidence="4 5">Lake Benthic</strain>
    </source>
</reference>